<dbReference type="GO" id="GO:0016787">
    <property type="term" value="F:hydrolase activity"/>
    <property type="evidence" value="ECO:0007669"/>
    <property type="project" value="UniProtKB-KW"/>
</dbReference>
<dbReference type="InterPro" id="IPR001466">
    <property type="entry name" value="Beta-lactam-related"/>
</dbReference>
<dbReference type="RefSeq" id="WP_207862088.1">
    <property type="nucleotide sequence ID" value="NZ_JAFREP010000031.1"/>
</dbReference>
<gene>
    <name evidence="4" type="ORF">J3U88_26815</name>
</gene>
<dbReference type="InterPro" id="IPR050491">
    <property type="entry name" value="AmpC-like"/>
</dbReference>
<dbReference type="InterPro" id="IPR011990">
    <property type="entry name" value="TPR-like_helical_dom_sf"/>
</dbReference>
<dbReference type="SUPFAM" id="SSF56601">
    <property type="entry name" value="beta-lactamase/transpeptidase-like"/>
    <property type="match status" value="1"/>
</dbReference>
<dbReference type="PANTHER" id="PTHR46825:SF11">
    <property type="entry name" value="PENICILLIN-BINDING PROTEIN 4"/>
    <property type="match status" value="1"/>
</dbReference>
<reference evidence="4" key="1">
    <citation type="submission" date="2021-03" db="EMBL/GenBank/DDBJ databases">
        <authorList>
            <person name="Wang G."/>
        </authorList>
    </citation>
    <scope>NUCLEOTIDE SEQUENCE</scope>
    <source>
        <strain evidence="4">KCTC 12899</strain>
    </source>
</reference>
<name>A0A8J7QP89_9BACT</name>
<evidence type="ECO:0000313" key="4">
    <source>
        <dbReference type="EMBL" id="MBO1322118.1"/>
    </source>
</evidence>
<proteinExistence type="predicted"/>
<dbReference type="InterPro" id="IPR012338">
    <property type="entry name" value="Beta-lactam/transpept-like"/>
</dbReference>
<evidence type="ECO:0000313" key="5">
    <source>
        <dbReference type="Proteomes" id="UP000664417"/>
    </source>
</evidence>
<feature type="domain" description="Beta-lactamase-related" evidence="3">
    <location>
        <begin position="35"/>
        <end position="338"/>
    </location>
</feature>
<dbReference type="SUPFAM" id="SSF48452">
    <property type="entry name" value="TPR-like"/>
    <property type="match status" value="1"/>
</dbReference>
<evidence type="ECO:0000259" key="3">
    <source>
        <dbReference type="Pfam" id="PF00144"/>
    </source>
</evidence>
<evidence type="ECO:0000256" key="2">
    <source>
        <dbReference type="ARBA" id="ARBA00023136"/>
    </source>
</evidence>
<keyword evidence="2" id="KW-0472">Membrane</keyword>
<dbReference type="EMBL" id="JAFREP010000031">
    <property type="protein sequence ID" value="MBO1322118.1"/>
    <property type="molecule type" value="Genomic_DNA"/>
</dbReference>
<dbReference type="Gene3D" id="1.25.40.10">
    <property type="entry name" value="Tetratricopeptide repeat domain"/>
    <property type="match status" value="1"/>
</dbReference>
<evidence type="ECO:0000256" key="1">
    <source>
        <dbReference type="ARBA" id="ARBA00004370"/>
    </source>
</evidence>
<dbReference type="Pfam" id="PF00144">
    <property type="entry name" value="Beta-lactamase"/>
    <property type="match status" value="1"/>
</dbReference>
<accession>A0A8J7QP89</accession>
<dbReference type="PANTHER" id="PTHR46825">
    <property type="entry name" value="D-ALANYL-D-ALANINE-CARBOXYPEPTIDASE/ENDOPEPTIDASE AMPH"/>
    <property type="match status" value="1"/>
</dbReference>
<keyword evidence="4" id="KW-0378">Hydrolase</keyword>
<keyword evidence="5" id="KW-1185">Reference proteome</keyword>
<dbReference type="Proteomes" id="UP000664417">
    <property type="component" value="Unassembled WGS sequence"/>
</dbReference>
<sequence length="479" mass="53263">MTSLLFLSCLLVWAAPTPITWTPDLVETRWDPYLKAGVAQGFSGAVLAGQGEAIVFARGYGLADRENNRAFSPDTVVTVGSVTKQFTAAAILTLVEKNKLTTDDPLSRFFKDLPADKQKITVHQLLTHASGLRALPDKGDWDMIPRDSYFKQLFAGKLAFTPGARYQYSNAGYSVLGRIIEIVSGQSYEAYLRQHLFLPAGMQHTGYLLPDWKGAPLAKGYFAGVVPVGTMIGRFQQAEDVSWVLKGNGGIQSTLHDMFRWYLALRNHKVLSARSTEILTTPYIPEGPNTESHYAYGWAIFNSPRDTKVVTHNGGNRIFFFDFIWLAEEDAVVLFCTNATSRQTEVSFTLERMLFDADFQPDPIKSNPTALVLNFSNHHPLGESAKLFKQIQARAKTDFQHPEVLNRVGYLLLDLPEKQAWAVEVFKMNTQLFPKDGNAWDSLGEGQLALGDKAAARKSYQKAVALGFKPAAKTLKKLN</sequence>
<dbReference type="AlphaFoldDB" id="A0A8J7QP89"/>
<organism evidence="4 5">
    <name type="scientific">Acanthopleuribacter pedis</name>
    <dbReference type="NCBI Taxonomy" id="442870"/>
    <lineage>
        <taxon>Bacteria</taxon>
        <taxon>Pseudomonadati</taxon>
        <taxon>Acidobacteriota</taxon>
        <taxon>Holophagae</taxon>
        <taxon>Acanthopleuribacterales</taxon>
        <taxon>Acanthopleuribacteraceae</taxon>
        <taxon>Acanthopleuribacter</taxon>
    </lineage>
</organism>
<comment type="subcellular location">
    <subcellularLocation>
        <location evidence="1">Membrane</location>
    </subcellularLocation>
</comment>
<dbReference type="Gene3D" id="3.40.710.10">
    <property type="entry name" value="DD-peptidase/beta-lactamase superfamily"/>
    <property type="match status" value="1"/>
</dbReference>
<protein>
    <submittedName>
        <fullName evidence="4">Serine hydrolase</fullName>
    </submittedName>
</protein>
<dbReference type="GO" id="GO:0016020">
    <property type="term" value="C:membrane"/>
    <property type="evidence" value="ECO:0007669"/>
    <property type="project" value="UniProtKB-SubCell"/>
</dbReference>
<comment type="caution">
    <text evidence="4">The sequence shown here is derived from an EMBL/GenBank/DDBJ whole genome shotgun (WGS) entry which is preliminary data.</text>
</comment>